<dbReference type="Gene3D" id="3.30.420.40">
    <property type="match status" value="2"/>
</dbReference>
<gene>
    <name evidence="4" type="ORF">VY86_05190</name>
</gene>
<proteinExistence type="inferred from homology"/>
<dbReference type="KEGG" id="ptt:VY86_05190"/>
<keyword evidence="5" id="KW-1185">Reference proteome</keyword>
<evidence type="ECO:0000259" key="3">
    <source>
        <dbReference type="Pfam" id="PF16861"/>
    </source>
</evidence>
<dbReference type="SUPFAM" id="SSF53067">
    <property type="entry name" value="Actin-like ATPase domain"/>
    <property type="match status" value="1"/>
</dbReference>
<dbReference type="CDD" id="cd24098">
    <property type="entry name" value="ASKHA_NBD_TobZ_N"/>
    <property type="match status" value="1"/>
</dbReference>
<name>A0A0F7LLX5_9GAMM</name>
<dbReference type="PANTHER" id="PTHR34847">
    <property type="entry name" value="NODULATION PROTEIN U"/>
    <property type="match status" value="1"/>
</dbReference>
<reference evidence="5" key="2">
    <citation type="submission" date="2015-03" db="EMBL/GenBank/DDBJ databases">
        <title>Genome sequence of Azospirillum thiophilum strain DSM 21654T.</title>
        <authorList>
            <person name="Kwak Y."/>
            <person name="Shin J.-H."/>
        </authorList>
    </citation>
    <scope>NUCLEOTIDE SEQUENCE [LARGE SCALE GENOMIC DNA]</scope>
    <source>
        <strain evidence="5">DSM 15199</strain>
    </source>
</reference>
<dbReference type="Pfam" id="PF16861">
    <property type="entry name" value="Carbam_trans_C"/>
    <property type="match status" value="1"/>
</dbReference>
<dbReference type="EMBL" id="CP011104">
    <property type="protein sequence ID" value="AKH62817.1"/>
    <property type="molecule type" value="Genomic_DNA"/>
</dbReference>
<dbReference type="InterPro" id="IPR003696">
    <property type="entry name" value="Carbtransf_dom"/>
</dbReference>
<evidence type="ECO:0000313" key="5">
    <source>
        <dbReference type="Proteomes" id="UP000034866"/>
    </source>
</evidence>
<dbReference type="RefSeq" id="WP_021324655.1">
    <property type="nucleotide sequence ID" value="NZ_CP011104.1"/>
</dbReference>
<feature type="domain" description="Carbamoyltransferase" evidence="2">
    <location>
        <begin position="3"/>
        <end position="329"/>
    </location>
</feature>
<reference evidence="4 5" key="1">
    <citation type="journal article" date="2015" name="J. Biotechnol.">
        <title>Complete genome sequence of Photorhabdus temperata subsp. thracensis 39-8(T), an entomopathogenic bacterium for the improved commercial bioinsecticide.</title>
        <authorList>
            <person name="Kwak Y."/>
            <person name="Shin J.H."/>
        </authorList>
    </citation>
    <scope>NUCLEOTIDE SEQUENCE [LARGE SCALE GENOMIC DNA]</scope>
    <source>
        <strain evidence="4 5">DSM 15199</strain>
    </source>
</reference>
<dbReference type="InterPro" id="IPR043129">
    <property type="entry name" value="ATPase_NBD"/>
</dbReference>
<organism evidence="4 5">
    <name type="scientific">Photorhabdus thracensis</name>
    <dbReference type="NCBI Taxonomy" id="230089"/>
    <lineage>
        <taxon>Bacteria</taxon>
        <taxon>Pseudomonadati</taxon>
        <taxon>Pseudomonadota</taxon>
        <taxon>Gammaproteobacteria</taxon>
        <taxon>Enterobacterales</taxon>
        <taxon>Morganellaceae</taxon>
        <taxon>Photorhabdus</taxon>
    </lineage>
</organism>
<sequence length="590" mass="66226">MNIIGISANFHDSSCALISDGQLIAAVSEERFSRFKNDSRLPVRAFRYCLEEGGINITDIDCVAYYENPYKKLSRQLASSFNLSATNGLHWLDCHKPFRDITEILGYEKEIKFYDHHMAHAAGSYLFSGFTDAAILTSDGVGEWETSTFGYAQGDNIDLFEKIEYPNSVGLFYSAMTNYLGFKVLSGEYKVMGLAPYGKPIYTDKLREMFSMEKKFSFKLNMKFFNFSQMNRMYTDAFIDLIGFLPREQESVMLQHHMDLAKSLQVVLEEILIKQVHDLREKVDSTNLCLSGGVALNCVATHAIRKTGLFNHIFIPPAAGDSGSALGAAALAHIEMTGKRHSYQPFTNPYLGPKFDNEKILEMLTSMEIEALDFRGNREGFEQVIVEMLINGKVIGWFQGRMEFGPRALGARSIIADPRDPAMRDRLNALVKKREGFRPFAPAILEEEAANHIELSIPTPFMLETCQVTSDLSLPAITHVDGSCRPQTVTADINPKFHSLLKAFYNATNCPILVNTSFNVRGEPIVCTPLDAIRCFGNSGIDVLVLEDFIIDRSMLSEAFSNMAEREFSLIKPPHDLFTGQSVEAIYTFI</sequence>
<protein>
    <submittedName>
        <fullName evidence="4">Carbamoyltransferase</fullName>
    </submittedName>
</protein>
<dbReference type="Gene3D" id="3.90.870.20">
    <property type="entry name" value="Carbamoyltransferase, C-terminal domain"/>
    <property type="match status" value="1"/>
</dbReference>
<dbReference type="PATRIC" id="fig|230089.6.peg.1170"/>
<dbReference type="InterPro" id="IPR051338">
    <property type="entry name" value="NodU/CmcH_Carbamoyltrnsfr"/>
</dbReference>
<dbReference type="PANTHER" id="PTHR34847:SF1">
    <property type="entry name" value="NODULATION PROTEIN U"/>
    <property type="match status" value="1"/>
</dbReference>
<evidence type="ECO:0000259" key="2">
    <source>
        <dbReference type="Pfam" id="PF02543"/>
    </source>
</evidence>
<dbReference type="InterPro" id="IPR038152">
    <property type="entry name" value="Carbam_trans_C_sf"/>
</dbReference>
<evidence type="ECO:0000256" key="1">
    <source>
        <dbReference type="ARBA" id="ARBA00006129"/>
    </source>
</evidence>
<dbReference type="GO" id="GO:0016740">
    <property type="term" value="F:transferase activity"/>
    <property type="evidence" value="ECO:0007669"/>
    <property type="project" value="UniProtKB-KW"/>
</dbReference>
<dbReference type="Proteomes" id="UP000034866">
    <property type="component" value="Chromosome"/>
</dbReference>
<dbReference type="STRING" id="230089.VY86_05190"/>
<dbReference type="Pfam" id="PF02543">
    <property type="entry name" value="Carbam_trans_N"/>
    <property type="match status" value="1"/>
</dbReference>
<dbReference type="OrthoDB" id="9780777at2"/>
<dbReference type="AlphaFoldDB" id="A0A0F7LLX5"/>
<accession>A0A0F7LLX5</accession>
<evidence type="ECO:0000313" key="4">
    <source>
        <dbReference type="EMBL" id="AKH62817.1"/>
    </source>
</evidence>
<keyword evidence="4" id="KW-0808">Transferase</keyword>
<dbReference type="InterPro" id="IPR031730">
    <property type="entry name" value="Carbam_trans_C"/>
</dbReference>
<feature type="domain" description="Carbamoyltransferase C-terminal" evidence="3">
    <location>
        <begin position="387"/>
        <end position="552"/>
    </location>
</feature>
<comment type="similarity">
    <text evidence="1">Belongs to the NodU/CmcH family.</text>
</comment>